<dbReference type="PIRSF" id="PIRSF001456">
    <property type="entry name" value="Chorismate_synth"/>
    <property type="match status" value="1"/>
</dbReference>
<keyword evidence="14" id="KW-1185">Reference proteome</keyword>
<evidence type="ECO:0000256" key="9">
    <source>
        <dbReference type="ARBA" id="ARBA00023141"/>
    </source>
</evidence>
<comment type="catalytic activity">
    <reaction evidence="11 12">
        <text>5-O-(1-carboxyvinyl)-3-phosphoshikimate = chorismate + phosphate</text>
        <dbReference type="Rhea" id="RHEA:21020"/>
        <dbReference type="ChEBI" id="CHEBI:29748"/>
        <dbReference type="ChEBI" id="CHEBI:43474"/>
        <dbReference type="ChEBI" id="CHEBI:57701"/>
        <dbReference type="EC" id="4.2.3.5"/>
    </reaction>
</comment>
<dbReference type="HAMAP" id="MF_00300">
    <property type="entry name" value="Chorismate_synth"/>
    <property type="match status" value="1"/>
</dbReference>
<proteinExistence type="inferred from homology"/>
<dbReference type="PROSITE" id="PS00787">
    <property type="entry name" value="CHORISMATE_SYNTHASE_1"/>
    <property type="match status" value="1"/>
</dbReference>
<evidence type="ECO:0000256" key="10">
    <source>
        <dbReference type="ARBA" id="ARBA00023239"/>
    </source>
</evidence>
<dbReference type="SUPFAM" id="SSF103263">
    <property type="entry name" value="Chorismate synthase, AroC"/>
    <property type="match status" value="1"/>
</dbReference>
<keyword evidence="9 11" id="KW-0057">Aromatic amino acid biosynthesis</keyword>
<dbReference type="InterPro" id="IPR020541">
    <property type="entry name" value="Chorismate_synthase_CS"/>
</dbReference>
<feature type="binding site" evidence="11">
    <location>
        <position position="46"/>
    </location>
    <ligand>
        <name>NADP(+)</name>
        <dbReference type="ChEBI" id="CHEBI:58349"/>
    </ligand>
</feature>
<protein>
    <recommendedName>
        <fullName evidence="3 11">Chorismate synthase</fullName>
        <shortName evidence="11">CS</shortName>
        <ecNumber evidence="3 11">4.2.3.5</ecNumber>
    </recommendedName>
    <alternativeName>
        <fullName evidence="11">5-enolpyruvylshikimate-3-phosphate phospholyase</fullName>
    </alternativeName>
</protein>
<evidence type="ECO:0000256" key="3">
    <source>
        <dbReference type="ARBA" id="ARBA00013036"/>
    </source>
</evidence>
<dbReference type="InterPro" id="IPR000453">
    <property type="entry name" value="Chorismate_synth"/>
</dbReference>
<dbReference type="Proteomes" id="UP000052015">
    <property type="component" value="Unassembled WGS sequence"/>
</dbReference>
<feature type="binding site" evidence="11">
    <location>
        <position position="40"/>
    </location>
    <ligand>
        <name>NADP(+)</name>
        <dbReference type="ChEBI" id="CHEBI:58349"/>
    </ligand>
</feature>
<evidence type="ECO:0000256" key="7">
    <source>
        <dbReference type="ARBA" id="ARBA00022827"/>
    </source>
</evidence>
<dbReference type="NCBIfam" id="TIGR00033">
    <property type="entry name" value="aroC"/>
    <property type="match status" value="1"/>
</dbReference>
<sequence length="397" mass="44639">MLRFLDAGESHGKMLVAILEGFPSNVPIDIENINKQLQRRQIGFGRGTRMKIESDRIEIISGVRGGKTTGAPICISIKNKDYENWAEVMDFQKEYNEKITIPRPGHADLNGFLKYNLDDIRNVIERASARETAIRVAIGAICMELLKFFDVKFISRVVMIGNIEDFSYIDSYNEDLINKIESSPIRCLHKDIEKKMIKEIQIAKEIGETIGGAIEVIAFGVPVGLGSYSFYDRRMDYLISGAMMSIQGVKAVEIGNGIKSSKLYGSEFNDKIIFEDGRFSRKTNNLGGIEGGITNGMPIKVRLFMKPIPTTRREFETFDVHGNVVKSRYERSDVCAVPALAVIAENVLAYEVAKEMINKFAGDSLEDLLISFEHYINRVNRGEDYGRDNFSPAMQGQ</sequence>
<keyword evidence="5 11" id="KW-0285">Flavoprotein</keyword>
<dbReference type="FunFam" id="3.60.150.10:FF:000002">
    <property type="entry name" value="Chorismate synthase"/>
    <property type="match status" value="1"/>
</dbReference>
<dbReference type="Gene3D" id="3.60.150.10">
    <property type="entry name" value="Chorismate synthase AroC"/>
    <property type="match status" value="1"/>
</dbReference>
<keyword evidence="8 11" id="KW-0521">NADP</keyword>
<dbReference type="Pfam" id="PF01264">
    <property type="entry name" value="Chorismate_synt"/>
    <property type="match status" value="1"/>
</dbReference>
<dbReference type="CDD" id="cd07304">
    <property type="entry name" value="Chorismate_synthase"/>
    <property type="match status" value="1"/>
</dbReference>
<dbReference type="GO" id="GO:0009423">
    <property type="term" value="P:chorismate biosynthetic process"/>
    <property type="evidence" value="ECO:0007669"/>
    <property type="project" value="UniProtKB-UniRule"/>
</dbReference>
<dbReference type="GO" id="GO:0009073">
    <property type="term" value="P:aromatic amino acid family biosynthetic process"/>
    <property type="evidence" value="ECO:0007669"/>
    <property type="project" value="UniProtKB-KW"/>
</dbReference>
<evidence type="ECO:0000256" key="6">
    <source>
        <dbReference type="ARBA" id="ARBA00022643"/>
    </source>
</evidence>
<dbReference type="AlphaFoldDB" id="A0A0R3JX51"/>
<evidence type="ECO:0000256" key="11">
    <source>
        <dbReference type="HAMAP-Rule" id="MF_00300"/>
    </source>
</evidence>
<dbReference type="PATRIC" id="fig|908809.3.peg.291"/>
<comment type="similarity">
    <text evidence="2 11 12">Belongs to the chorismate synthase family.</text>
</comment>
<keyword evidence="4 11" id="KW-0028">Amino-acid biosynthesis</keyword>
<dbReference type="InterPro" id="IPR035904">
    <property type="entry name" value="Chorismate_synth_AroC_sf"/>
</dbReference>
<evidence type="ECO:0000256" key="5">
    <source>
        <dbReference type="ARBA" id="ARBA00022630"/>
    </source>
</evidence>
<comment type="pathway">
    <text evidence="1 11 12">Metabolic intermediate biosynthesis; chorismate biosynthesis; chorismate from D-erythrose 4-phosphate and phosphoenolpyruvate: step 7/7.</text>
</comment>
<feature type="binding site" evidence="11">
    <location>
        <begin position="126"/>
        <end position="128"/>
    </location>
    <ligand>
        <name>FMN</name>
        <dbReference type="ChEBI" id="CHEBI:58210"/>
    </ligand>
</feature>
<gene>
    <name evidence="11 13" type="primary">aroC</name>
    <name evidence="13" type="ORF">ABG79_00292</name>
</gene>
<name>A0A0R3JX51_CALMK</name>
<comment type="cofactor">
    <cofactor evidence="11 12">
        <name>FMNH2</name>
        <dbReference type="ChEBI" id="CHEBI:57618"/>
    </cofactor>
    <text evidence="11 12">Reduced FMN (FMNH(2)).</text>
</comment>
<organism evidence="13 14">
    <name type="scientific">Caloramator mitchellensis</name>
    <dbReference type="NCBI Taxonomy" id="908809"/>
    <lineage>
        <taxon>Bacteria</taxon>
        <taxon>Bacillati</taxon>
        <taxon>Bacillota</taxon>
        <taxon>Clostridia</taxon>
        <taxon>Eubacteriales</taxon>
        <taxon>Clostridiaceae</taxon>
        <taxon>Caloramator</taxon>
    </lineage>
</organism>
<feature type="binding site" evidence="11">
    <location>
        <begin position="306"/>
        <end position="310"/>
    </location>
    <ligand>
        <name>FMN</name>
        <dbReference type="ChEBI" id="CHEBI:58210"/>
    </ligand>
</feature>
<dbReference type="OrthoDB" id="9771806at2"/>
<reference evidence="13 14" key="1">
    <citation type="submission" date="2015-09" db="EMBL/GenBank/DDBJ databases">
        <title>Draft genome sequence of a Caloramator mitchellensis, a moderate thermophile from the Great Artesian Basin of Australia.</title>
        <authorList>
            <person name="Patel B.K."/>
        </authorList>
    </citation>
    <scope>NUCLEOTIDE SEQUENCE [LARGE SCALE GENOMIC DNA]</scope>
    <source>
        <strain evidence="13 14">VF08</strain>
    </source>
</reference>
<dbReference type="GO" id="GO:0004107">
    <property type="term" value="F:chorismate synthase activity"/>
    <property type="evidence" value="ECO:0007669"/>
    <property type="project" value="UniProtKB-UniRule"/>
</dbReference>
<evidence type="ECO:0000256" key="8">
    <source>
        <dbReference type="ARBA" id="ARBA00022857"/>
    </source>
</evidence>
<dbReference type="GO" id="GO:0010181">
    <property type="term" value="F:FMN binding"/>
    <property type="evidence" value="ECO:0007669"/>
    <property type="project" value="TreeGrafter"/>
</dbReference>
<dbReference type="PANTHER" id="PTHR21085">
    <property type="entry name" value="CHORISMATE SYNTHASE"/>
    <property type="match status" value="1"/>
</dbReference>
<evidence type="ECO:0000313" key="13">
    <source>
        <dbReference type="EMBL" id="KRQ88123.1"/>
    </source>
</evidence>
<keyword evidence="6 11" id="KW-0288">FMN</keyword>
<comment type="function">
    <text evidence="11">Catalyzes the anti-1,4-elimination of the C-3 phosphate and the C-6 proR hydrogen from 5-enolpyruvylshikimate-3-phosphate (EPSP) to yield chorismate, which is the branch point compound that serves as the starting substrate for the three terminal pathways of aromatic amino acid biosynthesis. This reaction introduces a second double bond into the aromatic ring system.</text>
</comment>
<feature type="binding site" evidence="11">
    <location>
        <position position="331"/>
    </location>
    <ligand>
        <name>FMN</name>
        <dbReference type="ChEBI" id="CHEBI:58210"/>
    </ligand>
</feature>
<dbReference type="GO" id="GO:0008652">
    <property type="term" value="P:amino acid biosynthetic process"/>
    <property type="evidence" value="ECO:0007669"/>
    <property type="project" value="UniProtKB-KW"/>
</dbReference>
<dbReference type="PROSITE" id="PS00788">
    <property type="entry name" value="CHORISMATE_SYNTHASE_2"/>
    <property type="match status" value="1"/>
</dbReference>
<dbReference type="EC" id="4.2.3.5" evidence="3 11"/>
<dbReference type="EMBL" id="LKHP01000001">
    <property type="protein sequence ID" value="KRQ88123.1"/>
    <property type="molecule type" value="Genomic_DNA"/>
</dbReference>
<dbReference type="GO" id="GO:0005829">
    <property type="term" value="C:cytosol"/>
    <property type="evidence" value="ECO:0007669"/>
    <property type="project" value="TreeGrafter"/>
</dbReference>
<evidence type="ECO:0000256" key="12">
    <source>
        <dbReference type="RuleBase" id="RU000605"/>
    </source>
</evidence>
<evidence type="ECO:0000256" key="1">
    <source>
        <dbReference type="ARBA" id="ARBA00005044"/>
    </source>
</evidence>
<feature type="binding site" evidence="11">
    <location>
        <begin position="247"/>
        <end position="248"/>
    </location>
    <ligand>
        <name>FMN</name>
        <dbReference type="ChEBI" id="CHEBI:58210"/>
    </ligand>
</feature>
<keyword evidence="10 11" id="KW-0456">Lyase</keyword>
<comment type="caution">
    <text evidence="13">The sequence shown here is derived from an EMBL/GenBank/DDBJ whole genome shotgun (WGS) entry which is preliminary data.</text>
</comment>
<evidence type="ECO:0000256" key="4">
    <source>
        <dbReference type="ARBA" id="ARBA00022605"/>
    </source>
</evidence>
<dbReference type="STRING" id="908809.ABG79_00292"/>
<evidence type="ECO:0000256" key="2">
    <source>
        <dbReference type="ARBA" id="ARBA00008014"/>
    </source>
</evidence>
<dbReference type="RefSeq" id="WP_057976360.1">
    <property type="nucleotide sequence ID" value="NZ_LKHP01000001.1"/>
</dbReference>
<dbReference type="NCBIfam" id="NF003793">
    <property type="entry name" value="PRK05382.1"/>
    <property type="match status" value="1"/>
</dbReference>
<evidence type="ECO:0000313" key="14">
    <source>
        <dbReference type="Proteomes" id="UP000052015"/>
    </source>
</evidence>
<accession>A0A0R3JX51</accession>
<keyword evidence="7 11" id="KW-0274">FAD</keyword>
<dbReference type="PANTHER" id="PTHR21085:SF0">
    <property type="entry name" value="CHORISMATE SYNTHASE"/>
    <property type="match status" value="1"/>
</dbReference>
<feature type="binding site" evidence="11">
    <location>
        <position position="291"/>
    </location>
    <ligand>
        <name>FMN</name>
        <dbReference type="ChEBI" id="CHEBI:58210"/>
    </ligand>
</feature>
<comment type="subunit">
    <text evidence="11">Homotetramer.</text>
</comment>
<dbReference type="UniPathway" id="UPA00053">
    <property type="reaction ID" value="UER00090"/>
</dbReference>